<evidence type="ECO:0000256" key="7">
    <source>
        <dbReference type="ARBA" id="ARBA00048558"/>
    </source>
</evidence>
<evidence type="ECO:0000256" key="1">
    <source>
        <dbReference type="ARBA" id="ARBA00002606"/>
    </source>
</evidence>
<name>A0A7X2P8F6_9FIRM</name>
<evidence type="ECO:0000259" key="10">
    <source>
        <dbReference type="Pfam" id="PF02911"/>
    </source>
</evidence>
<dbReference type="AlphaFoldDB" id="A0A7X2P8F6"/>
<evidence type="ECO:0000256" key="3">
    <source>
        <dbReference type="ARBA" id="ARBA00012261"/>
    </source>
</evidence>
<dbReference type="GO" id="GO:0004479">
    <property type="term" value="F:methionyl-tRNA formyltransferase activity"/>
    <property type="evidence" value="ECO:0007669"/>
    <property type="project" value="UniProtKB-UniRule"/>
</dbReference>
<dbReference type="EMBL" id="VUMV01000004">
    <property type="protein sequence ID" value="MST82152.1"/>
    <property type="molecule type" value="Genomic_DNA"/>
</dbReference>
<dbReference type="Pfam" id="PF02911">
    <property type="entry name" value="Formyl_trans_C"/>
    <property type="match status" value="1"/>
</dbReference>
<sequence length="313" mass="33995">MRIVFMGTPDFAVGTLEALAASGQEVEAVFTQPDKPVGRKQELRPTAVKAAAEKLGLPVYQPARIREPENLEILKKLNPEVIVVVAYGQIVPQSILKLPEYGCLNVHASLLPAYRGAAPIQWAVLNGEKTSGVTIMQMDEGLDTGDMLAQTEITLDPQETGGSLFERLSRAGADLLAETLPKLQAGEIHPRKQPGESTTAYARMIEKKDGIIDWGRTAHQIDCQIRGLNPWPSAYTGLEGRQLKIWKASVSGESDSRKPCGTVLGAEAGGIRVQTGEGILILEELQLEGRKRMTAADFLRGRRFAAGETRLGF</sequence>
<dbReference type="SUPFAM" id="SSF53328">
    <property type="entry name" value="Formyltransferase"/>
    <property type="match status" value="1"/>
</dbReference>
<comment type="catalytic activity">
    <reaction evidence="7 8">
        <text>L-methionyl-tRNA(fMet) + (6R)-10-formyltetrahydrofolate = N-formyl-L-methionyl-tRNA(fMet) + (6S)-5,6,7,8-tetrahydrofolate + H(+)</text>
        <dbReference type="Rhea" id="RHEA:24380"/>
        <dbReference type="Rhea" id="RHEA-COMP:9952"/>
        <dbReference type="Rhea" id="RHEA-COMP:9953"/>
        <dbReference type="ChEBI" id="CHEBI:15378"/>
        <dbReference type="ChEBI" id="CHEBI:57453"/>
        <dbReference type="ChEBI" id="CHEBI:78530"/>
        <dbReference type="ChEBI" id="CHEBI:78844"/>
        <dbReference type="ChEBI" id="CHEBI:195366"/>
        <dbReference type="EC" id="2.1.2.9"/>
    </reaction>
</comment>
<evidence type="ECO:0000313" key="11">
    <source>
        <dbReference type="EMBL" id="MST82152.1"/>
    </source>
</evidence>
<evidence type="ECO:0000259" key="9">
    <source>
        <dbReference type="Pfam" id="PF00551"/>
    </source>
</evidence>
<gene>
    <name evidence="8" type="primary">fmt</name>
    <name evidence="11" type="ORF">FYJ60_07475</name>
</gene>
<evidence type="ECO:0000256" key="5">
    <source>
        <dbReference type="ARBA" id="ARBA00022679"/>
    </source>
</evidence>
<dbReference type="GO" id="GO:0005829">
    <property type="term" value="C:cytosol"/>
    <property type="evidence" value="ECO:0007669"/>
    <property type="project" value="TreeGrafter"/>
</dbReference>
<dbReference type="PANTHER" id="PTHR11138">
    <property type="entry name" value="METHIONYL-TRNA FORMYLTRANSFERASE"/>
    <property type="match status" value="1"/>
</dbReference>
<dbReference type="Proteomes" id="UP000466864">
    <property type="component" value="Unassembled WGS sequence"/>
</dbReference>
<comment type="caution">
    <text evidence="11">The sequence shown here is derived from an EMBL/GenBank/DDBJ whole genome shotgun (WGS) entry which is preliminary data.</text>
</comment>
<dbReference type="Gene3D" id="3.40.50.170">
    <property type="entry name" value="Formyl transferase, N-terminal domain"/>
    <property type="match status" value="1"/>
</dbReference>
<dbReference type="InterPro" id="IPR005794">
    <property type="entry name" value="Fmt"/>
</dbReference>
<dbReference type="SUPFAM" id="SSF50486">
    <property type="entry name" value="FMT C-terminal domain-like"/>
    <property type="match status" value="1"/>
</dbReference>
<dbReference type="HAMAP" id="MF_00182">
    <property type="entry name" value="Formyl_trans"/>
    <property type="match status" value="1"/>
</dbReference>
<evidence type="ECO:0000256" key="6">
    <source>
        <dbReference type="ARBA" id="ARBA00022917"/>
    </source>
</evidence>
<feature type="binding site" evidence="8">
    <location>
        <begin position="109"/>
        <end position="112"/>
    </location>
    <ligand>
        <name>(6S)-5,6,7,8-tetrahydrofolate</name>
        <dbReference type="ChEBI" id="CHEBI:57453"/>
    </ligand>
</feature>
<dbReference type="PANTHER" id="PTHR11138:SF5">
    <property type="entry name" value="METHIONYL-TRNA FORMYLTRANSFERASE, MITOCHONDRIAL"/>
    <property type="match status" value="1"/>
</dbReference>
<dbReference type="InterPro" id="IPR005793">
    <property type="entry name" value="Formyl_trans_C"/>
</dbReference>
<dbReference type="InterPro" id="IPR041711">
    <property type="entry name" value="Met-tRNA-FMT_N"/>
</dbReference>
<dbReference type="RefSeq" id="WP_154458052.1">
    <property type="nucleotide sequence ID" value="NZ_VUMV01000004.1"/>
</dbReference>
<reference evidence="11 12" key="1">
    <citation type="submission" date="2019-08" db="EMBL/GenBank/DDBJ databases">
        <title>In-depth cultivation of the pig gut microbiome towards novel bacterial diversity and tailored functional studies.</title>
        <authorList>
            <person name="Wylensek D."/>
            <person name="Hitch T.C.A."/>
            <person name="Clavel T."/>
        </authorList>
    </citation>
    <scope>NUCLEOTIDE SEQUENCE [LARGE SCALE GENOMIC DNA]</scope>
    <source>
        <strain evidence="11 12">Oil+RF-744-WCA-WT-13</strain>
    </source>
</reference>
<evidence type="ECO:0000256" key="8">
    <source>
        <dbReference type="HAMAP-Rule" id="MF_00182"/>
    </source>
</evidence>
<dbReference type="InterPro" id="IPR011034">
    <property type="entry name" value="Formyl_transferase-like_C_sf"/>
</dbReference>
<dbReference type="Gene3D" id="3.10.25.10">
    <property type="entry name" value="Formyl transferase, C-terminal domain"/>
    <property type="match status" value="1"/>
</dbReference>
<dbReference type="PROSITE" id="PS00373">
    <property type="entry name" value="GART"/>
    <property type="match status" value="1"/>
</dbReference>
<comment type="function">
    <text evidence="1 8">Attaches a formyl group to the free amino group of methionyl-tRNA(fMet). The formyl group appears to play a dual role in the initiator identity of N-formylmethionyl-tRNA by promoting its recognition by IF2 and preventing the misappropriation of this tRNA by the elongation apparatus.</text>
</comment>
<keyword evidence="6 8" id="KW-0648">Protein biosynthesis</keyword>
<evidence type="ECO:0000256" key="4">
    <source>
        <dbReference type="ARBA" id="ARBA00016014"/>
    </source>
</evidence>
<feature type="domain" description="Formyl transferase C-terminal" evidence="10">
    <location>
        <begin position="205"/>
        <end position="302"/>
    </location>
</feature>
<keyword evidence="12" id="KW-1185">Reference proteome</keyword>
<dbReference type="InterPro" id="IPR036477">
    <property type="entry name" value="Formyl_transf_N_sf"/>
</dbReference>
<proteinExistence type="inferred from homology"/>
<dbReference type="InterPro" id="IPR037022">
    <property type="entry name" value="Formyl_trans_C_sf"/>
</dbReference>
<comment type="similarity">
    <text evidence="2 8">Belongs to the Fmt family.</text>
</comment>
<dbReference type="EC" id="2.1.2.9" evidence="3 8"/>
<accession>A0A7X2P8F6</accession>
<dbReference type="InterPro" id="IPR001555">
    <property type="entry name" value="GART_AS"/>
</dbReference>
<keyword evidence="5 8" id="KW-0808">Transferase</keyword>
<evidence type="ECO:0000313" key="12">
    <source>
        <dbReference type="Proteomes" id="UP000466864"/>
    </source>
</evidence>
<dbReference type="CDD" id="cd08704">
    <property type="entry name" value="Met_tRNA_FMT_C"/>
    <property type="match status" value="1"/>
</dbReference>
<dbReference type="Pfam" id="PF00551">
    <property type="entry name" value="Formyl_trans_N"/>
    <property type="match status" value="1"/>
</dbReference>
<dbReference type="InterPro" id="IPR044135">
    <property type="entry name" value="Met-tRNA-FMT_C"/>
</dbReference>
<dbReference type="NCBIfam" id="TIGR00460">
    <property type="entry name" value="fmt"/>
    <property type="match status" value="1"/>
</dbReference>
<dbReference type="InterPro" id="IPR002376">
    <property type="entry name" value="Formyl_transf_N"/>
</dbReference>
<protein>
    <recommendedName>
        <fullName evidence="4 8">Methionyl-tRNA formyltransferase</fullName>
        <ecNumber evidence="3 8">2.1.2.9</ecNumber>
    </recommendedName>
</protein>
<organism evidence="11 12">
    <name type="scientific">Bilifractor porci</name>
    <dbReference type="NCBI Taxonomy" id="2606636"/>
    <lineage>
        <taxon>Bacteria</taxon>
        <taxon>Bacillati</taxon>
        <taxon>Bacillota</taxon>
        <taxon>Clostridia</taxon>
        <taxon>Lachnospirales</taxon>
        <taxon>Lachnospiraceae</taxon>
        <taxon>Bilifractor</taxon>
    </lineage>
</organism>
<evidence type="ECO:0000256" key="2">
    <source>
        <dbReference type="ARBA" id="ARBA00010699"/>
    </source>
</evidence>
<dbReference type="FunFam" id="3.40.50.12230:FF:000001">
    <property type="entry name" value="Methionyl-tRNA formyltransferase"/>
    <property type="match status" value="1"/>
</dbReference>
<feature type="domain" description="Formyl transferase N-terminal" evidence="9">
    <location>
        <begin position="1"/>
        <end position="179"/>
    </location>
</feature>
<dbReference type="CDD" id="cd08646">
    <property type="entry name" value="FMT_core_Met-tRNA-FMT_N"/>
    <property type="match status" value="1"/>
</dbReference>